<feature type="domain" description="MOFRL-associated" evidence="6">
    <location>
        <begin position="29"/>
        <end position="275"/>
    </location>
</feature>
<dbReference type="InterPro" id="IPR007835">
    <property type="entry name" value="MOFRL"/>
</dbReference>
<dbReference type="PANTHER" id="PTHR12227">
    <property type="entry name" value="GLYCERATE KINASE"/>
    <property type="match status" value="1"/>
</dbReference>
<feature type="domain" description="MOFRL" evidence="5">
    <location>
        <begin position="361"/>
        <end position="468"/>
    </location>
</feature>
<evidence type="ECO:0000256" key="2">
    <source>
        <dbReference type="ARBA" id="ARBA00022741"/>
    </source>
</evidence>
<evidence type="ECO:0008006" key="8">
    <source>
        <dbReference type="Google" id="ProtNLM"/>
    </source>
</evidence>
<dbReference type="SUPFAM" id="SSF82544">
    <property type="entry name" value="GckA/TtuD-like"/>
    <property type="match status" value="1"/>
</dbReference>
<dbReference type="Pfam" id="PF13660">
    <property type="entry name" value="DUF4147"/>
    <property type="match status" value="1"/>
</dbReference>
<keyword evidence="1" id="KW-0808">Transferase</keyword>
<dbReference type="AlphaFoldDB" id="A0A0F9R8R5"/>
<comment type="caution">
    <text evidence="7">The sequence shown here is derived from an EMBL/GenBank/DDBJ whole genome shotgun (WGS) entry which is preliminary data.</text>
</comment>
<name>A0A0F9R8R5_9ZZZZ</name>
<gene>
    <name evidence="7" type="ORF">LCGC14_1002670</name>
</gene>
<evidence type="ECO:0000259" key="5">
    <source>
        <dbReference type="Pfam" id="PF05161"/>
    </source>
</evidence>
<reference evidence="7" key="1">
    <citation type="journal article" date="2015" name="Nature">
        <title>Complex archaea that bridge the gap between prokaryotes and eukaryotes.</title>
        <authorList>
            <person name="Spang A."/>
            <person name="Saw J.H."/>
            <person name="Jorgensen S.L."/>
            <person name="Zaremba-Niedzwiedzka K."/>
            <person name="Martijn J."/>
            <person name="Lind A.E."/>
            <person name="van Eijk R."/>
            <person name="Schleper C."/>
            <person name="Guy L."/>
            <person name="Ettema T.J."/>
        </authorList>
    </citation>
    <scope>NUCLEOTIDE SEQUENCE</scope>
</reference>
<dbReference type="InterPro" id="IPR038614">
    <property type="entry name" value="GK_N_sf"/>
</dbReference>
<dbReference type="InterPro" id="IPR037035">
    <property type="entry name" value="GK-like_C_sf"/>
</dbReference>
<evidence type="ECO:0000256" key="4">
    <source>
        <dbReference type="ARBA" id="ARBA00022840"/>
    </source>
</evidence>
<evidence type="ECO:0000256" key="3">
    <source>
        <dbReference type="ARBA" id="ARBA00022777"/>
    </source>
</evidence>
<protein>
    <recommendedName>
        <fullName evidence="8">MOFRL-associated domain-containing protein</fullName>
    </recommendedName>
</protein>
<sequence>MLFLYIKNASQFLISDLNENQLYLRKIALEALEKSIEAVRPKNLIEKSIRIQSNKLLIHNDEYNLEKYKKVYIIGGGKAAAEMAFSLEKILHTIQVIIYEGIINIPKGTATLEQINTSRVSINYASHPIPDENGLKGVKFMMEIVEKSDQNDLIICLISGGGSALLPFPKKGISLRDLQNLNSLLLASGTSIHEINTIRKHISEFKGGNLARKIYSIGNTTLISLVISDVVGDNLDSIASGPTVADTTTFKDALRILKNYGILGDIPFSIRKVLENGAKNIELENPKPNDICFKSVHNYLIGSVKSAVIEITSFLKKHGFEITYFSDEITGEAQTFGKSLYNVISQKIESITLSEGNDKQALIGTGELTVTLKGKGKGGRNQEMLLSFLNYVKDKEINYDFLIIGCNLDGIEGNSEAMGALIDNYLLNQLNEKNINLKKFLDDNDSYSFFKTQKSELITGLTGCNVNDLILILTSR</sequence>
<evidence type="ECO:0000313" key="7">
    <source>
        <dbReference type="EMBL" id="KKN13798.1"/>
    </source>
</evidence>
<dbReference type="EMBL" id="LAZR01003883">
    <property type="protein sequence ID" value="KKN13798.1"/>
    <property type="molecule type" value="Genomic_DNA"/>
</dbReference>
<evidence type="ECO:0000256" key="1">
    <source>
        <dbReference type="ARBA" id="ARBA00022679"/>
    </source>
</evidence>
<keyword evidence="3" id="KW-0418">Kinase</keyword>
<dbReference type="Gene3D" id="3.40.50.10180">
    <property type="entry name" value="Glycerate kinase, MOFRL-like N-terminal domain"/>
    <property type="match status" value="1"/>
</dbReference>
<organism evidence="7">
    <name type="scientific">marine sediment metagenome</name>
    <dbReference type="NCBI Taxonomy" id="412755"/>
    <lineage>
        <taxon>unclassified sequences</taxon>
        <taxon>metagenomes</taxon>
        <taxon>ecological metagenomes</taxon>
    </lineage>
</organism>
<accession>A0A0F9R8R5</accession>
<dbReference type="GO" id="GO:0008887">
    <property type="term" value="F:glycerate kinase activity"/>
    <property type="evidence" value="ECO:0007669"/>
    <property type="project" value="InterPro"/>
</dbReference>
<dbReference type="InterPro" id="IPR025286">
    <property type="entry name" value="MOFRL_assoc_dom"/>
</dbReference>
<dbReference type="GO" id="GO:0005737">
    <property type="term" value="C:cytoplasm"/>
    <property type="evidence" value="ECO:0007669"/>
    <property type="project" value="TreeGrafter"/>
</dbReference>
<proteinExistence type="predicted"/>
<keyword evidence="4" id="KW-0067">ATP-binding</keyword>
<dbReference type="PANTHER" id="PTHR12227:SF0">
    <property type="entry name" value="GLYCERATE KINASE"/>
    <property type="match status" value="1"/>
</dbReference>
<evidence type="ECO:0000259" key="6">
    <source>
        <dbReference type="Pfam" id="PF13660"/>
    </source>
</evidence>
<dbReference type="Gene3D" id="3.40.1480.10">
    <property type="entry name" value="MOFRL domain"/>
    <property type="match status" value="1"/>
</dbReference>
<dbReference type="InterPro" id="IPR039760">
    <property type="entry name" value="MOFRL_protein"/>
</dbReference>
<dbReference type="Pfam" id="PF05161">
    <property type="entry name" value="MOFRL"/>
    <property type="match status" value="1"/>
</dbReference>
<keyword evidence="2" id="KW-0547">Nucleotide-binding</keyword>
<dbReference type="GO" id="GO:0005524">
    <property type="term" value="F:ATP binding"/>
    <property type="evidence" value="ECO:0007669"/>
    <property type="project" value="UniProtKB-KW"/>
</dbReference>
<dbReference type="FunFam" id="3.40.50.10180:FF:000001">
    <property type="entry name" value="Glycerate kinase"/>
    <property type="match status" value="1"/>
</dbReference>